<feature type="compositionally biased region" description="Basic residues" evidence="5">
    <location>
        <begin position="1099"/>
        <end position="1109"/>
    </location>
</feature>
<reference evidence="9" key="1">
    <citation type="submission" date="2022-11" db="UniProtKB">
        <authorList>
            <consortium name="WormBaseParasite"/>
        </authorList>
    </citation>
    <scope>IDENTIFICATION</scope>
</reference>
<evidence type="ECO:0000256" key="3">
    <source>
        <dbReference type="ARBA" id="ARBA00022833"/>
    </source>
</evidence>
<feature type="region of interest" description="Disordered" evidence="5">
    <location>
        <begin position="1066"/>
        <end position="1174"/>
    </location>
</feature>
<feature type="region of interest" description="Disordered" evidence="5">
    <location>
        <begin position="766"/>
        <end position="787"/>
    </location>
</feature>
<feature type="compositionally biased region" description="Basic and acidic residues" evidence="5">
    <location>
        <begin position="1351"/>
        <end position="1361"/>
    </location>
</feature>
<dbReference type="PANTHER" id="PTHR48125:SF10">
    <property type="entry name" value="OS12G0136300 PROTEIN"/>
    <property type="match status" value="1"/>
</dbReference>
<dbReference type="InterPro" id="IPR011011">
    <property type="entry name" value="Znf_FYVE_PHD"/>
</dbReference>
<evidence type="ECO:0000313" key="8">
    <source>
        <dbReference type="Proteomes" id="UP000887563"/>
    </source>
</evidence>
<feature type="compositionally biased region" description="Basic and acidic residues" evidence="5">
    <location>
        <begin position="1150"/>
        <end position="1162"/>
    </location>
</feature>
<feature type="compositionally biased region" description="Low complexity" evidence="5">
    <location>
        <begin position="826"/>
        <end position="850"/>
    </location>
</feature>
<keyword evidence="2 4" id="KW-0863">Zinc-finger</keyword>
<feature type="region of interest" description="Disordered" evidence="5">
    <location>
        <begin position="318"/>
        <end position="362"/>
    </location>
</feature>
<feature type="compositionally biased region" description="Low complexity" evidence="5">
    <location>
        <begin position="639"/>
        <end position="650"/>
    </location>
</feature>
<keyword evidence="1" id="KW-0479">Metal-binding</keyword>
<keyword evidence="3" id="KW-0862">Zinc</keyword>
<dbReference type="InterPro" id="IPR013083">
    <property type="entry name" value="Znf_RING/FYVE/PHD"/>
</dbReference>
<organism evidence="8 9">
    <name type="scientific">Meloidogyne incognita</name>
    <name type="common">Southern root-knot nematode worm</name>
    <name type="synonym">Oxyuris incognita</name>
    <dbReference type="NCBI Taxonomy" id="6306"/>
    <lineage>
        <taxon>Eukaryota</taxon>
        <taxon>Metazoa</taxon>
        <taxon>Ecdysozoa</taxon>
        <taxon>Nematoda</taxon>
        <taxon>Chromadorea</taxon>
        <taxon>Rhabditida</taxon>
        <taxon>Tylenchina</taxon>
        <taxon>Tylenchomorpha</taxon>
        <taxon>Tylenchoidea</taxon>
        <taxon>Meloidogynidae</taxon>
        <taxon>Meloidogyninae</taxon>
        <taxon>Meloidogyne</taxon>
        <taxon>Meloidogyne incognita group</taxon>
    </lineage>
</organism>
<evidence type="ECO:0000256" key="4">
    <source>
        <dbReference type="PROSITE-ProRule" id="PRU00146"/>
    </source>
</evidence>
<protein>
    <submittedName>
        <fullName evidence="9">FHA domain-containing protein</fullName>
    </submittedName>
</protein>
<feature type="compositionally biased region" description="Polar residues" evidence="5">
    <location>
        <begin position="321"/>
        <end position="331"/>
    </location>
</feature>
<feature type="compositionally biased region" description="Basic and acidic residues" evidence="5">
    <location>
        <begin position="985"/>
        <end position="1014"/>
    </location>
</feature>
<sequence>MVESDRSNVCMFHLRRVQFQTYVKEKGCQINDAIEPSLEPAILGRSTMILLDKQTKIGRNPELVDVVLHSVVHSNMISRDHSEIIGVTDDKGKYVRYLITDRSLNGTYVNDTRVNIQQQLKEGDLIKFGHVNGAAIKAGEYAPQQSAEFIFRFERALSNYNYFGYSKKRVRVQSDQKRAYMQINSDLVVPTEVYSCVAVPKALPPSSGTVSGPSASSMNATVPASTVPVAPDSTTNNSGAPVVVVPPTVLSTPSSISATIPVTCNISHNGINGFTGTNSLPNSAQLQNNASTQQNHQQQQLAHLAAFAAATTAVTNAQQQHSSSTANSLGGTTSTLNNSQQRNNNQQLTTNNNHHHHQQQQQALNALNQLGLGTVTAATNEEQINAQLRSLMASHDAMSAMERLTAQQQFQKSLLNLNSLQQQNPLMYGHALQSAAAAVAASFLSAGFGGGIDINAAAAANPTAVQQYAAAASLWPNIRAASLQPAAQDWTQQQQQKAASIAHQLQLRLPVSLYQPQAQQQSQQNQLAAATVGQARAASASSVTVASSLFGAPSAFSLPSQQPTAASVPPHSTTTNNLAATSAAAGLLVTAQPSQNQFSNISNASAAYSSCTSSNTANHPSMLGFRPSAGVTPLSRGASSSSLTPPTTSSTQLNIEHVAAKVATSNGWPNIGEGFPASSKVSPILAVAAAAAARGNGATSTPNDLQRIPEIASALAAAISAAQQQHQANNNDSTTSINIPISVATSSSRGTPSSISVTPSLQHSLAQRFSTPVSSSNNLNNSTTPSINGGASNFSSSSGFSSAASSSLLQSPSAIPATRHQYEPMASTSKDSLSSPLSSLNSSGASSAFSTPAQQQHQNNNITNLSTLTTALFAADKVVGGNKPTKDLQMPQNLLNRRLSGSRSVAEEKNQQIPSTDNEPQNSLISLSDNSTTKATISSQPSSPQQKLNNNATIDESKMTRLMECDSSVPSPPSKREDDDEREEDLDKKERRGEDIKKTDDENERMDSEAAEIFRKRHSTSTSLKSDGSSKPPAKHARKSNEVARLLNDLTAGNCSWQYMAERQQKSILKGKDKVSKEKLDKNVNKKKPPLRLDERKQLKINKNKRHKMLNQISDESSSCGDESGDEKVVESGDESVDEQEEVASAVPPRRIDSDTGMEKKQMINKSTTSEEISDLSLATYYLMNESECKKLSDADTDETKKIVKDIREKYGPDKKTEVDKDSEEEDDDEEDASNGKVLQPPQPRKHQPVPPTKRTPAAPSKMAKVVKAKENKSVAAATSTKVAGKKNAVEKNTTTTKTTAKDKEKPTATTTRGRKPKKQQEQEDNEEENDGNVVTEKETKGRSRGGSKQAVERTKDVGNKKERKTAATTAKTTTTKKAKKKVSTSEDSDDNDNNTTFDGEADDSTVMEDWTGGEGDPELCQLASCKRPKDMKINWVACDGCDKWFHTICILGKNINLDDADKWYCTNCKDDSINVDDVNEEVDDDGDMISFQTIK</sequence>
<proteinExistence type="predicted"/>
<dbReference type="SMART" id="SM00249">
    <property type="entry name" value="PHD"/>
    <property type="match status" value="1"/>
</dbReference>
<dbReference type="Gene3D" id="2.60.200.20">
    <property type="match status" value="1"/>
</dbReference>
<feature type="region of interest" description="Disordered" evidence="5">
    <location>
        <begin position="626"/>
        <end position="650"/>
    </location>
</feature>
<feature type="region of interest" description="Disordered" evidence="5">
    <location>
        <begin position="882"/>
        <end position="1042"/>
    </location>
</feature>
<feature type="compositionally biased region" description="Basic and acidic residues" evidence="5">
    <location>
        <begin position="955"/>
        <end position="964"/>
    </location>
</feature>
<dbReference type="InterPro" id="IPR008984">
    <property type="entry name" value="SMAD_FHA_dom_sf"/>
</dbReference>
<feature type="domain" description="FHA" evidence="6">
    <location>
        <begin position="55"/>
        <end position="114"/>
    </location>
</feature>
<dbReference type="SMART" id="SM00240">
    <property type="entry name" value="FHA"/>
    <property type="match status" value="1"/>
</dbReference>
<feature type="compositionally biased region" description="Low complexity" evidence="5">
    <location>
        <begin position="770"/>
        <end position="787"/>
    </location>
</feature>
<accession>A0A914LXK1</accession>
<dbReference type="CDD" id="cd22685">
    <property type="entry name" value="FHA_TCF19"/>
    <property type="match status" value="1"/>
</dbReference>
<dbReference type="PROSITE" id="PS50016">
    <property type="entry name" value="ZF_PHD_2"/>
    <property type="match status" value="1"/>
</dbReference>
<dbReference type="SUPFAM" id="SSF49879">
    <property type="entry name" value="SMAD/FHA domain"/>
    <property type="match status" value="1"/>
</dbReference>
<feature type="region of interest" description="Disordered" evidence="5">
    <location>
        <begin position="1188"/>
        <end position="1414"/>
    </location>
</feature>
<evidence type="ECO:0000259" key="6">
    <source>
        <dbReference type="PROSITE" id="PS50006"/>
    </source>
</evidence>
<name>A0A914LXK1_MELIC</name>
<feature type="domain" description="PHD-type" evidence="7">
    <location>
        <begin position="1418"/>
        <end position="1472"/>
    </location>
</feature>
<dbReference type="InterPro" id="IPR019787">
    <property type="entry name" value="Znf_PHD-finger"/>
</dbReference>
<dbReference type="InterPro" id="IPR001965">
    <property type="entry name" value="Znf_PHD"/>
</dbReference>
<feature type="compositionally biased region" description="Low complexity" evidence="5">
    <location>
        <begin position="1020"/>
        <end position="1031"/>
    </location>
</feature>
<feature type="compositionally biased region" description="Low complexity" evidence="5">
    <location>
        <begin position="332"/>
        <end position="352"/>
    </location>
</feature>
<feature type="compositionally biased region" description="Basic and acidic residues" evidence="5">
    <location>
        <begin position="1070"/>
        <end position="1084"/>
    </location>
</feature>
<feature type="region of interest" description="Disordered" evidence="5">
    <location>
        <begin position="822"/>
        <end position="856"/>
    </location>
</feature>
<keyword evidence="8" id="KW-1185">Reference proteome</keyword>
<feature type="compositionally biased region" description="Acidic residues" evidence="5">
    <location>
        <begin position="1221"/>
        <end position="1233"/>
    </location>
</feature>
<evidence type="ECO:0000256" key="1">
    <source>
        <dbReference type="ARBA" id="ARBA00022723"/>
    </source>
</evidence>
<dbReference type="Proteomes" id="UP000887563">
    <property type="component" value="Unplaced"/>
</dbReference>
<feature type="region of interest" description="Disordered" evidence="5">
    <location>
        <begin position="282"/>
        <end position="301"/>
    </location>
</feature>
<dbReference type="GO" id="GO:0008270">
    <property type="term" value="F:zinc ion binding"/>
    <property type="evidence" value="ECO:0007669"/>
    <property type="project" value="UniProtKB-KW"/>
</dbReference>
<feature type="compositionally biased region" description="Basic and acidic residues" evidence="5">
    <location>
        <begin position="1188"/>
        <end position="1220"/>
    </location>
</feature>
<dbReference type="Pfam" id="PF00498">
    <property type="entry name" value="FHA"/>
    <property type="match status" value="1"/>
</dbReference>
<evidence type="ECO:0000256" key="5">
    <source>
        <dbReference type="SAM" id="MobiDB-lite"/>
    </source>
</evidence>
<dbReference type="SUPFAM" id="SSF57903">
    <property type="entry name" value="FYVE/PHD zinc finger"/>
    <property type="match status" value="1"/>
</dbReference>
<evidence type="ECO:0000256" key="2">
    <source>
        <dbReference type="ARBA" id="ARBA00022771"/>
    </source>
</evidence>
<feature type="compositionally biased region" description="Low complexity" evidence="5">
    <location>
        <begin position="287"/>
        <end position="301"/>
    </location>
</feature>
<feature type="compositionally biased region" description="Polar residues" evidence="5">
    <location>
        <begin position="890"/>
        <end position="903"/>
    </location>
</feature>
<dbReference type="InterPro" id="IPR000253">
    <property type="entry name" value="FHA_dom"/>
</dbReference>
<feature type="compositionally biased region" description="Acidic residues" evidence="5">
    <location>
        <begin position="1132"/>
        <end position="1142"/>
    </location>
</feature>
<dbReference type="PROSITE" id="PS50006">
    <property type="entry name" value="FHA_DOMAIN"/>
    <property type="match status" value="1"/>
</dbReference>
<dbReference type="Gene3D" id="3.30.40.10">
    <property type="entry name" value="Zinc/RING finger domain, C3HC4 (zinc finger)"/>
    <property type="match status" value="1"/>
</dbReference>
<dbReference type="WBParaSite" id="Minc3s00896g18628">
    <property type="protein sequence ID" value="Minc3s00896g18628"/>
    <property type="gene ID" value="Minc3s00896g18628"/>
</dbReference>
<evidence type="ECO:0000313" key="9">
    <source>
        <dbReference type="WBParaSite" id="Minc3s00896g18628"/>
    </source>
</evidence>
<feature type="compositionally biased region" description="Polar residues" evidence="5">
    <location>
        <begin position="911"/>
        <end position="954"/>
    </location>
</feature>
<dbReference type="PANTHER" id="PTHR48125">
    <property type="entry name" value="LP07818P1"/>
    <property type="match status" value="1"/>
</dbReference>
<dbReference type="Pfam" id="PF00628">
    <property type="entry name" value="PHD"/>
    <property type="match status" value="1"/>
</dbReference>
<evidence type="ECO:0000259" key="7">
    <source>
        <dbReference type="PROSITE" id="PS50016"/>
    </source>
</evidence>